<proteinExistence type="predicted"/>
<dbReference type="KEGG" id="cfj:CFIO01_00289"/>
<keyword evidence="2" id="KW-1185">Reference proteome</keyword>
<organism evidence="1 2">
    <name type="scientific">Colletotrichum fioriniae PJ7</name>
    <dbReference type="NCBI Taxonomy" id="1445577"/>
    <lineage>
        <taxon>Eukaryota</taxon>
        <taxon>Fungi</taxon>
        <taxon>Dikarya</taxon>
        <taxon>Ascomycota</taxon>
        <taxon>Pezizomycotina</taxon>
        <taxon>Sordariomycetes</taxon>
        <taxon>Hypocreomycetidae</taxon>
        <taxon>Glomerellales</taxon>
        <taxon>Glomerellaceae</taxon>
        <taxon>Colletotrichum</taxon>
        <taxon>Colletotrichum acutatum species complex</taxon>
    </lineage>
</organism>
<evidence type="ECO:0000313" key="2">
    <source>
        <dbReference type="Proteomes" id="UP000020467"/>
    </source>
</evidence>
<keyword evidence="1" id="KW-0808">Transferase</keyword>
<dbReference type="OrthoDB" id="5423360at2759"/>
<dbReference type="GO" id="GO:0016740">
    <property type="term" value="F:transferase activity"/>
    <property type="evidence" value="ECO:0007669"/>
    <property type="project" value="UniProtKB-KW"/>
</dbReference>
<comment type="caution">
    <text evidence="1">The sequence shown here is derived from an EMBL/GenBank/DDBJ whole genome shotgun (WGS) entry which is preliminary data.</text>
</comment>
<protein>
    <submittedName>
        <fullName evidence="1">Glutamyl-tRNA(Gln) amidotransferase</fullName>
    </submittedName>
</protein>
<accession>A0A010RK95</accession>
<dbReference type="SUPFAM" id="SSF75304">
    <property type="entry name" value="Amidase signature (AS) enzymes"/>
    <property type="match status" value="1"/>
</dbReference>
<dbReference type="HOGENOM" id="CLU_794555_0_0_1"/>
<dbReference type="InterPro" id="IPR036928">
    <property type="entry name" value="AS_sf"/>
</dbReference>
<dbReference type="AlphaFoldDB" id="A0A010RK95"/>
<dbReference type="EMBL" id="JARH01000655">
    <property type="protein sequence ID" value="EXF78294.1"/>
    <property type="molecule type" value="Genomic_DNA"/>
</dbReference>
<sequence length="349" mass="38744">MLVRKISVLAPANNFGSGASDSSPSTHAPLLNHFLSNSDAQNRGQQIASSSLSPAVVRTTTVIELGRKAFVIQSQPDNDDVFCDVFLKHVCIFSNQLEIGESVLQLLASWGCQFLFHILGSERINLGPYFFSDRGIFSPWRLFSDDTESFVSSTIPNQEDPQTAVQHVIDVGGVIVGKTKTVEFGGSQEVIGDWCDYFDPMNVRGDGYLAGTGSSTGSASGLAAYPWLDITLDSQADTGAVPAGVLVRPFWSEYQERFKADPYVCKVTQCLWNKGKLISDDCRQEAVNEVSLHNTWFLDHLLNDQETVMIVPRYKLDYWDEYLPVPEKRGFEGFDLTPIFTPRYQVCPT</sequence>
<evidence type="ECO:0000313" key="1">
    <source>
        <dbReference type="EMBL" id="EXF78294.1"/>
    </source>
</evidence>
<dbReference type="Gene3D" id="3.90.1300.10">
    <property type="entry name" value="Amidase signature (AS) domain"/>
    <property type="match status" value="1"/>
</dbReference>
<reference evidence="1 2" key="1">
    <citation type="submission" date="2014-02" db="EMBL/GenBank/DDBJ databases">
        <title>The genome sequence of Colletotrichum fioriniae PJ7.</title>
        <authorList>
            <person name="Baroncelli R."/>
            <person name="Thon M.R."/>
        </authorList>
    </citation>
    <scope>NUCLEOTIDE SEQUENCE [LARGE SCALE GENOMIC DNA]</scope>
    <source>
        <strain evidence="1 2">PJ7</strain>
    </source>
</reference>
<dbReference type="Proteomes" id="UP000020467">
    <property type="component" value="Unassembled WGS sequence"/>
</dbReference>
<name>A0A010RK95_9PEZI</name>
<gene>
    <name evidence="1" type="ORF">CFIO01_00289</name>
</gene>